<feature type="region of interest" description="Disordered" evidence="5">
    <location>
        <begin position="279"/>
        <end position="307"/>
    </location>
</feature>
<dbReference type="InterPro" id="IPR013563">
    <property type="entry name" value="Oligopep_ABC_C"/>
</dbReference>
<feature type="compositionally biased region" description="Basic and acidic residues" evidence="5">
    <location>
        <begin position="287"/>
        <end position="307"/>
    </location>
</feature>
<dbReference type="Proteomes" id="UP000628840">
    <property type="component" value="Unassembled WGS sequence"/>
</dbReference>
<evidence type="ECO:0000256" key="4">
    <source>
        <dbReference type="ARBA" id="ARBA00022840"/>
    </source>
</evidence>
<dbReference type="EMBL" id="BMPF01000003">
    <property type="protein sequence ID" value="GGL38549.1"/>
    <property type="molecule type" value="Genomic_DNA"/>
</dbReference>
<evidence type="ECO:0000313" key="7">
    <source>
        <dbReference type="EMBL" id="GGL38549.1"/>
    </source>
</evidence>
<gene>
    <name evidence="7" type="primary">appF</name>
    <name evidence="7" type="ORF">GCM10009037_22730</name>
</gene>
<proteinExistence type="inferred from homology"/>
<evidence type="ECO:0000256" key="2">
    <source>
        <dbReference type="ARBA" id="ARBA00022448"/>
    </source>
</evidence>
<dbReference type="PANTHER" id="PTHR43776">
    <property type="entry name" value="TRANSPORT ATP-BINDING PROTEIN"/>
    <property type="match status" value="1"/>
</dbReference>
<keyword evidence="3" id="KW-0547">Nucleotide-binding</keyword>
<dbReference type="GO" id="GO:0055085">
    <property type="term" value="P:transmembrane transport"/>
    <property type="evidence" value="ECO:0007669"/>
    <property type="project" value="UniProtKB-ARBA"/>
</dbReference>
<dbReference type="PROSITE" id="PS50893">
    <property type="entry name" value="ABC_TRANSPORTER_2"/>
    <property type="match status" value="1"/>
</dbReference>
<keyword evidence="2" id="KW-0813">Transport</keyword>
<evidence type="ECO:0000256" key="5">
    <source>
        <dbReference type="SAM" id="MobiDB-lite"/>
    </source>
</evidence>
<dbReference type="SUPFAM" id="SSF52540">
    <property type="entry name" value="P-loop containing nucleoside triphosphate hydrolases"/>
    <property type="match status" value="1"/>
</dbReference>
<evidence type="ECO:0000256" key="1">
    <source>
        <dbReference type="ARBA" id="ARBA00005417"/>
    </source>
</evidence>
<dbReference type="GO" id="GO:0005524">
    <property type="term" value="F:ATP binding"/>
    <property type="evidence" value="ECO:0007669"/>
    <property type="project" value="UniProtKB-KW"/>
</dbReference>
<dbReference type="InterPro" id="IPR027417">
    <property type="entry name" value="P-loop_NTPase"/>
</dbReference>
<dbReference type="GO" id="GO:0015833">
    <property type="term" value="P:peptide transport"/>
    <property type="evidence" value="ECO:0007669"/>
    <property type="project" value="InterPro"/>
</dbReference>
<dbReference type="AlphaFoldDB" id="A0A830FBL4"/>
<evidence type="ECO:0000313" key="8">
    <source>
        <dbReference type="Proteomes" id="UP000628840"/>
    </source>
</evidence>
<dbReference type="CDD" id="cd03257">
    <property type="entry name" value="ABC_NikE_OppD_transporters"/>
    <property type="match status" value="1"/>
</dbReference>
<dbReference type="PANTHER" id="PTHR43776:SF7">
    <property type="entry name" value="D,D-DIPEPTIDE TRANSPORT ATP-BINDING PROTEIN DDPF-RELATED"/>
    <property type="match status" value="1"/>
</dbReference>
<feature type="domain" description="ABC transporter" evidence="6">
    <location>
        <begin position="8"/>
        <end position="271"/>
    </location>
</feature>
<dbReference type="Pfam" id="PF08352">
    <property type="entry name" value="oligo_HPY"/>
    <property type="match status" value="1"/>
</dbReference>
<evidence type="ECO:0000256" key="3">
    <source>
        <dbReference type="ARBA" id="ARBA00022741"/>
    </source>
</evidence>
<keyword evidence="4 7" id="KW-0067">ATP-binding</keyword>
<evidence type="ECO:0000259" key="6">
    <source>
        <dbReference type="PROSITE" id="PS50893"/>
    </source>
</evidence>
<dbReference type="RefSeq" id="WP_188883864.1">
    <property type="nucleotide sequence ID" value="NZ_BMPF01000003.1"/>
</dbReference>
<dbReference type="Gene3D" id="3.40.50.300">
    <property type="entry name" value="P-loop containing nucleotide triphosphate hydrolases"/>
    <property type="match status" value="1"/>
</dbReference>
<reference evidence="7 8" key="1">
    <citation type="journal article" date="2019" name="Int. J. Syst. Evol. Microbiol.">
        <title>The Global Catalogue of Microorganisms (GCM) 10K type strain sequencing project: providing services to taxonomists for standard genome sequencing and annotation.</title>
        <authorList>
            <consortium name="The Broad Institute Genomics Platform"/>
            <consortium name="The Broad Institute Genome Sequencing Center for Infectious Disease"/>
            <person name="Wu L."/>
            <person name="Ma J."/>
        </authorList>
    </citation>
    <scope>NUCLEOTIDE SEQUENCE [LARGE SCALE GENOMIC DNA]</scope>
    <source>
        <strain evidence="7 8">JCM 19585</strain>
    </source>
</reference>
<dbReference type="InterPro" id="IPR050319">
    <property type="entry name" value="ABC_transp_ATP-bind"/>
</dbReference>
<dbReference type="OrthoDB" id="18209at2157"/>
<protein>
    <submittedName>
        <fullName evidence="7">Oligopeptide transport ATP-binding protein AppF</fullName>
    </submittedName>
</protein>
<dbReference type="InterPro" id="IPR003439">
    <property type="entry name" value="ABC_transporter-like_ATP-bd"/>
</dbReference>
<dbReference type="PROSITE" id="PS00211">
    <property type="entry name" value="ABC_TRANSPORTER_1"/>
    <property type="match status" value="1"/>
</dbReference>
<sequence>MTEGEHVVSLDDVHVHFESESGIFSREKDVVKAVDGVSLDIEENDVVALVGESGCGKTTLGKTAIGTQRPTEGSIAYRGQDVWEARDKDGDVEIPFERIRRALQIIHQDPGASLNPNKTVLHSLMVPLKLTKPDMDAFDRRERVHEMLSRVGMEPPEDYANRYPHQLSGGERQRVALIRALLMNPDLILADEAVSALDVSLRIDMMDLMLELQDQFDTSYLFVSHNLSNASYVTGKADGRIGVMYLGELVEIGPIDEVIENPQHPYTKVLMWAAPNLNPDAEEEPESPLRKIDIPDPRDPPEGCRFHTRCPEAREVCKEEPPGTDVDDAGNHRVACYRAIDDHEYWESPELVD</sequence>
<dbReference type="InterPro" id="IPR003593">
    <property type="entry name" value="AAA+_ATPase"/>
</dbReference>
<comment type="similarity">
    <text evidence="1">Belongs to the ABC transporter superfamily.</text>
</comment>
<dbReference type="NCBIfam" id="TIGR01727">
    <property type="entry name" value="oligo_HPY"/>
    <property type="match status" value="1"/>
</dbReference>
<accession>A0A830FBL4</accession>
<organism evidence="7 8">
    <name type="scientific">Halarchaeum grantii</name>
    <dbReference type="NCBI Taxonomy" id="1193105"/>
    <lineage>
        <taxon>Archaea</taxon>
        <taxon>Methanobacteriati</taxon>
        <taxon>Methanobacteriota</taxon>
        <taxon>Stenosarchaea group</taxon>
        <taxon>Halobacteria</taxon>
        <taxon>Halobacteriales</taxon>
        <taxon>Halobacteriaceae</taxon>
    </lineage>
</organism>
<dbReference type="Pfam" id="PF00005">
    <property type="entry name" value="ABC_tran"/>
    <property type="match status" value="1"/>
</dbReference>
<dbReference type="GO" id="GO:0016887">
    <property type="term" value="F:ATP hydrolysis activity"/>
    <property type="evidence" value="ECO:0007669"/>
    <property type="project" value="InterPro"/>
</dbReference>
<keyword evidence="8" id="KW-1185">Reference proteome</keyword>
<dbReference type="SMART" id="SM00382">
    <property type="entry name" value="AAA"/>
    <property type="match status" value="1"/>
</dbReference>
<name>A0A830FBL4_9EURY</name>
<dbReference type="InterPro" id="IPR017871">
    <property type="entry name" value="ABC_transporter-like_CS"/>
</dbReference>
<comment type="caution">
    <text evidence="7">The sequence shown here is derived from an EMBL/GenBank/DDBJ whole genome shotgun (WGS) entry which is preliminary data.</text>
</comment>